<sequence length="87" mass="8948">MPHARANGGNGRAEPLTLVSDSRQFSRSFVSPSEHVGKQIEGVAGCRASGRNGGIARSGDKLDDLLAQAVSSSSSGGSISARQVTFF</sequence>
<protein>
    <submittedName>
        <fullName evidence="1">Uncharacterized protein</fullName>
    </submittedName>
</protein>
<dbReference type="EMBL" id="CABVPP010000076">
    <property type="protein sequence ID" value="VWC26603.1"/>
    <property type="molecule type" value="Genomic_DNA"/>
</dbReference>
<accession>A0A6P2R4E4</accession>
<evidence type="ECO:0000313" key="2">
    <source>
        <dbReference type="Proteomes" id="UP000494162"/>
    </source>
</evidence>
<organism evidence="1 2">
    <name type="scientific">Burkholderia pseudomultivorans</name>
    <dbReference type="NCBI Taxonomy" id="1207504"/>
    <lineage>
        <taxon>Bacteria</taxon>
        <taxon>Pseudomonadati</taxon>
        <taxon>Pseudomonadota</taxon>
        <taxon>Betaproteobacteria</taxon>
        <taxon>Burkholderiales</taxon>
        <taxon>Burkholderiaceae</taxon>
        <taxon>Burkholderia</taxon>
        <taxon>Burkholderia cepacia complex</taxon>
    </lineage>
</organism>
<gene>
    <name evidence="1" type="ORF">BPS26883_06165</name>
</gene>
<proteinExistence type="predicted"/>
<evidence type="ECO:0000313" key="1">
    <source>
        <dbReference type="EMBL" id="VWC26603.1"/>
    </source>
</evidence>
<dbReference type="AlphaFoldDB" id="A0A6P2R4E4"/>
<name>A0A6P2R4E4_9BURK</name>
<reference evidence="1 2" key="1">
    <citation type="submission" date="2019-09" db="EMBL/GenBank/DDBJ databases">
        <authorList>
            <person name="Depoorter E."/>
        </authorList>
    </citation>
    <scope>NUCLEOTIDE SEQUENCE [LARGE SCALE GENOMIC DNA]</scope>
    <source>
        <strain evidence="1">LMG 26883</strain>
    </source>
</reference>
<dbReference type="Proteomes" id="UP000494162">
    <property type="component" value="Unassembled WGS sequence"/>
</dbReference>